<feature type="region of interest" description="Disordered" evidence="1">
    <location>
        <begin position="523"/>
        <end position="548"/>
    </location>
</feature>
<feature type="compositionally biased region" description="Pro residues" evidence="1">
    <location>
        <begin position="54"/>
        <end position="65"/>
    </location>
</feature>
<feature type="compositionally biased region" description="Polar residues" evidence="1">
    <location>
        <begin position="528"/>
        <end position="538"/>
    </location>
</feature>
<dbReference type="PANTHER" id="PTHR34361">
    <property type="entry name" value="OS08G0157800 PROTEIN"/>
    <property type="match status" value="1"/>
</dbReference>
<feature type="compositionally biased region" description="Basic and acidic residues" evidence="1">
    <location>
        <begin position="539"/>
        <end position="548"/>
    </location>
</feature>
<dbReference type="FunCoup" id="A0A6I9SD96">
    <property type="interactions" value="137"/>
</dbReference>
<organism evidence="2 3">
    <name type="scientific">Elaeis guineensis var. tenera</name>
    <name type="common">Oil palm</name>
    <dbReference type="NCBI Taxonomy" id="51953"/>
    <lineage>
        <taxon>Eukaryota</taxon>
        <taxon>Viridiplantae</taxon>
        <taxon>Streptophyta</taxon>
        <taxon>Embryophyta</taxon>
        <taxon>Tracheophyta</taxon>
        <taxon>Spermatophyta</taxon>
        <taxon>Magnoliopsida</taxon>
        <taxon>Liliopsida</taxon>
        <taxon>Arecaceae</taxon>
        <taxon>Arecoideae</taxon>
        <taxon>Cocoseae</taxon>
        <taxon>Elaeidinae</taxon>
        <taxon>Elaeis</taxon>
    </lineage>
</organism>
<name>A0A6I9SD96_ELAGV</name>
<dbReference type="InParanoid" id="A0A6I9SD96"/>
<feature type="compositionally biased region" description="Basic and acidic residues" evidence="1">
    <location>
        <begin position="568"/>
        <end position="587"/>
    </location>
</feature>
<dbReference type="GeneID" id="105059549"/>
<accession>A0A6I9SD96</accession>
<feature type="region of interest" description="Disordered" evidence="1">
    <location>
        <begin position="568"/>
        <end position="619"/>
    </location>
</feature>
<feature type="region of interest" description="Disordered" evidence="1">
    <location>
        <begin position="33"/>
        <end position="76"/>
    </location>
</feature>
<feature type="region of interest" description="Disordered" evidence="1">
    <location>
        <begin position="480"/>
        <end position="502"/>
    </location>
</feature>
<feature type="compositionally biased region" description="Polar residues" evidence="1">
    <location>
        <begin position="946"/>
        <end position="956"/>
    </location>
</feature>
<gene>
    <name evidence="3" type="primary">LOC105059549</name>
</gene>
<feature type="region of interest" description="Disordered" evidence="1">
    <location>
        <begin position="910"/>
        <end position="929"/>
    </location>
</feature>
<feature type="compositionally biased region" description="Polar residues" evidence="1">
    <location>
        <begin position="67"/>
        <end position="76"/>
    </location>
</feature>
<dbReference type="AlphaFoldDB" id="A0A6I9SD96"/>
<evidence type="ECO:0000256" key="1">
    <source>
        <dbReference type="SAM" id="MobiDB-lite"/>
    </source>
</evidence>
<protein>
    <submittedName>
        <fullName evidence="3">Uncharacterized protein LOC105059549</fullName>
    </submittedName>
</protein>
<evidence type="ECO:0000313" key="3">
    <source>
        <dbReference type="RefSeq" id="XP_010941179.1"/>
    </source>
</evidence>
<sequence length="1050" mass="113929">MIRVSSGPSGNYGPPPAATYSAAAVAAAAPASTSSSTLSPLAPPFTVPSMTNLSPPPPPPPPPAQRPSCTQPFLAFPSNTPEWSPAAVAASSASRLPSITAGSYRSFLSTGVIKNPCYDRYRPTLQISGLDPLEPPLEYEGYAGVGGRPWNGPFDGGAVGRGTVPDGSSSWMDPSSSYRVPSLQEGVEAGGLSTHEDDSYGIWHGKYFKSAAKKACFGSESSEWLLEKHSTIYGEGTTYPYSFSGASVFPPSALLEGTSYSQIPGSACVMEPCDSFISNSSYDRYMAQHDSYSTNPTAYNQATACSTSGQVYTPSAVISSTMDYSTSKNRCSTVHHAVPYKMIDMGNVASNQKEPSINQFIQGKEGQDEKSRANYCVDNSIIATVSYEKKLPSSNNSFTEKCMGFPMEGDSGLKIKHLKISDASNSACHSAQFEDSMQSSSQTFDEVNLAVDSPCWKGTPASRRSPVKVGETVCLQPVSKESEDNSCSDKGQKPLPDSVAYSGTPAEHVENLICGENRKKSPVAEIEGSSSVISLNKQQKSENDYKTGLDCEKDANRKEIQCADNLREKENEVRKDQNIDSEAKDDNATQCNQKESTAVDQFTSADGNINPEKGSSSLKPKTIQPLIRAMHSSSKLLLSTEWSDDNKLEEDDCRLIWLVIQNLVAFLLRNEEGSVEGSSHVSRLEAACSQNTGLEADVACQSNMNNDVKFNMQWVGCNMESSEFVHLVSKGGDINSGKVNGMMQDLANVLEKTFSDGDDNPQTLLYKNLWIEAEVALCRLKYELQLARMKIEADNHKNQTKGKLPRVTTLPSPSVVHDVNGHDTPLKAKENLFGVSSPILANAGKNSFEKPHKALSLFSSNEGKSEDLEAFVMDQKRALKQQADVWNSRSINEQPKIFDSLDFGVCSGTKETAPSPCSDNENNSGLKQPSTKLADLTFTESSLPSYLNDGPRNSGSVVERQHPHTNSNEDIGLPSTIYGNAAAREFCSRSLGGKVIQPSITENQGRWFLAGGYESPSLEWERVLKDDVFRPRTEVFASRIWASEDKKTCK</sequence>
<dbReference type="RefSeq" id="XP_010941179.1">
    <property type="nucleotide sequence ID" value="XM_010942877.3"/>
</dbReference>
<feature type="compositionally biased region" description="Polar residues" evidence="1">
    <location>
        <begin position="588"/>
        <end position="619"/>
    </location>
</feature>
<proteinExistence type="predicted"/>
<feature type="region of interest" description="Disordered" evidence="1">
    <location>
        <begin position="946"/>
        <end position="973"/>
    </location>
</feature>
<reference evidence="3" key="1">
    <citation type="submission" date="2025-08" db="UniProtKB">
        <authorList>
            <consortium name="RefSeq"/>
        </authorList>
    </citation>
    <scope>IDENTIFICATION</scope>
</reference>
<dbReference type="PANTHER" id="PTHR34361:SF2">
    <property type="entry name" value="OS08G0157800 PROTEIN"/>
    <property type="match status" value="1"/>
</dbReference>
<dbReference type="KEGG" id="egu:105059549"/>
<keyword evidence="2" id="KW-1185">Reference proteome</keyword>
<evidence type="ECO:0000313" key="2">
    <source>
        <dbReference type="Proteomes" id="UP000504607"/>
    </source>
</evidence>
<dbReference type="Proteomes" id="UP000504607">
    <property type="component" value="Chromosome 16"/>
</dbReference>
<dbReference type="OrthoDB" id="611935at2759"/>